<sequence>MTYEARLEGRFYQNHAISKGSRDIRLLSLQPGHFTDPIKCEIQNANLDQESLEYETLSYVWGQSAIRSSILVEGQMIEVTRNVENAFRYLRKEDEAITLWVDALCINQRDKDPFEIFHHFASDKHLYELPGFRYNNDTKCYEFTSSPPINSQFHNQFWTGFHKVTQSPWWTRLWTIQEAVLPPKVHVLYGPFRTPWETFIRYYENSDYHYLSCCVQAFDALPQQLAGELATHKYQVTYISRGRKLSLRGLQPPFFREIVHAGSLNLASDPRDRVLGLLGLANPEIYGSFFPDYTLTPEKIYESAFRTMIHEYRGNPECFLGSWFGSGSSVSQKSTDNLQTGGQVSNLPSWVPNFATSIDRRRCKAERNRLQLYKLFYVSRDTKSKLSFGDNSTLHMSGQLVTTVGLVHDLPQNWRSTRDLIQQCLKSIESIKATLGCSGDLKAILRVILGELFYKLTTTWTDIVDIVEDEAFSFEALLQAGDSTQIRNFSECIVTAVCGQSFFVTGDGTKLMMGLCPLHTQAGDEVWIFYGGNVPFVLRPLTGENKEEGFYRFVGDCYLQDIMYGEAFDDNRDWSEENGRQIVIK</sequence>
<dbReference type="Proteomes" id="UP000566819">
    <property type="component" value="Unassembled WGS sequence"/>
</dbReference>
<dbReference type="PANTHER" id="PTHR24148:SF64">
    <property type="entry name" value="HETEROKARYON INCOMPATIBILITY DOMAIN-CONTAINING PROTEIN"/>
    <property type="match status" value="1"/>
</dbReference>
<keyword evidence="3" id="KW-1185">Reference proteome</keyword>
<evidence type="ECO:0000313" key="3">
    <source>
        <dbReference type="Proteomes" id="UP000566819"/>
    </source>
</evidence>
<dbReference type="Pfam" id="PF06985">
    <property type="entry name" value="HET"/>
    <property type="match status" value="1"/>
</dbReference>
<accession>A0A8H4W530</accession>
<gene>
    <name evidence="2" type="ORF">G7Y89_g3566</name>
</gene>
<dbReference type="PANTHER" id="PTHR24148">
    <property type="entry name" value="ANKYRIN REPEAT DOMAIN-CONTAINING PROTEIN 39 HOMOLOG-RELATED"/>
    <property type="match status" value="1"/>
</dbReference>
<dbReference type="EMBL" id="JAAMPI010000177">
    <property type="protein sequence ID" value="KAF4634543.1"/>
    <property type="molecule type" value="Genomic_DNA"/>
</dbReference>
<dbReference type="InterPro" id="IPR052895">
    <property type="entry name" value="HetReg/Transcr_Mod"/>
</dbReference>
<proteinExistence type="predicted"/>
<organism evidence="2 3">
    <name type="scientific">Cudoniella acicularis</name>
    <dbReference type="NCBI Taxonomy" id="354080"/>
    <lineage>
        <taxon>Eukaryota</taxon>
        <taxon>Fungi</taxon>
        <taxon>Dikarya</taxon>
        <taxon>Ascomycota</taxon>
        <taxon>Pezizomycotina</taxon>
        <taxon>Leotiomycetes</taxon>
        <taxon>Helotiales</taxon>
        <taxon>Tricladiaceae</taxon>
        <taxon>Cudoniella</taxon>
    </lineage>
</organism>
<protein>
    <recommendedName>
        <fullName evidence="1">Heterokaryon incompatibility domain-containing protein</fullName>
    </recommendedName>
</protein>
<evidence type="ECO:0000259" key="1">
    <source>
        <dbReference type="Pfam" id="PF06985"/>
    </source>
</evidence>
<reference evidence="2 3" key="1">
    <citation type="submission" date="2020-03" db="EMBL/GenBank/DDBJ databases">
        <title>Draft Genome Sequence of Cudoniella acicularis.</title>
        <authorList>
            <person name="Buettner E."/>
            <person name="Kellner H."/>
        </authorList>
    </citation>
    <scope>NUCLEOTIDE SEQUENCE [LARGE SCALE GENOMIC DNA]</scope>
    <source>
        <strain evidence="2 3">DSM 108380</strain>
    </source>
</reference>
<dbReference type="AlphaFoldDB" id="A0A8H4W530"/>
<evidence type="ECO:0000313" key="2">
    <source>
        <dbReference type="EMBL" id="KAF4634543.1"/>
    </source>
</evidence>
<feature type="domain" description="Heterokaryon incompatibility" evidence="1">
    <location>
        <begin position="54"/>
        <end position="112"/>
    </location>
</feature>
<dbReference type="Pfam" id="PF26639">
    <property type="entry name" value="Het-6_barrel"/>
    <property type="match status" value="1"/>
</dbReference>
<name>A0A8H4W530_9HELO</name>
<comment type="caution">
    <text evidence="2">The sequence shown here is derived from an EMBL/GenBank/DDBJ whole genome shotgun (WGS) entry which is preliminary data.</text>
</comment>
<dbReference type="OrthoDB" id="2157530at2759"/>
<dbReference type="InterPro" id="IPR010730">
    <property type="entry name" value="HET"/>
</dbReference>